<sequence>MDITTKEIEQLEYALFEEEVRLKREHIELKKELKLLSEKLPQTLLSSHKFNIMMQMENIEKKIKNDLIMLARKKDEIERKKSYQRILDYKRQEQLYKAKEALAKIKSEINQKKSHPSYSINSRVVVNSKISKYEELYSEIKNNLSSLSIDQKLELAELLLENL</sequence>
<gene>
    <name evidence="2" type="ordered locus">Cyan10605_3029</name>
</gene>
<proteinExistence type="predicted"/>
<evidence type="ECO:0000256" key="1">
    <source>
        <dbReference type="SAM" id="Coils"/>
    </source>
</evidence>
<dbReference type="HOGENOM" id="CLU_1624383_0_0_3"/>
<dbReference type="RefSeq" id="WP_015220807.1">
    <property type="nucleotide sequence ID" value="NC_019776.1"/>
</dbReference>
<dbReference type="Proteomes" id="UP000010480">
    <property type="component" value="Chromosome"/>
</dbReference>
<protein>
    <submittedName>
        <fullName evidence="2">Uncharacterized protein</fullName>
    </submittedName>
</protein>
<dbReference type="STRING" id="755178.Cyan10605_3029"/>
<evidence type="ECO:0000313" key="3">
    <source>
        <dbReference type="Proteomes" id="UP000010480"/>
    </source>
</evidence>
<keyword evidence="1" id="KW-0175">Coiled coil</keyword>
<feature type="coiled-coil region" evidence="1">
    <location>
        <begin position="19"/>
        <end position="80"/>
    </location>
</feature>
<evidence type="ECO:0000313" key="2">
    <source>
        <dbReference type="EMBL" id="AFZ55088.1"/>
    </source>
</evidence>
<organism evidence="2 3">
    <name type="scientific">Cyanobacterium aponinum (strain PCC 10605)</name>
    <dbReference type="NCBI Taxonomy" id="755178"/>
    <lineage>
        <taxon>Bacteria</taxon>
        <taxon>Bacillati</taxon>
        <taxon>Cyanobacteriota</taxon>
        <taxon>Cyanophyceae</taxon>
        <taxon>Oscillatoriophycideae</taxon>
        <taxon>Chroococcales</taxon>
        <taxon>Geminocystaceae</taxon>
        <taxon>Cyanobacterium</taxon>
    </lineage>
</organism>
<name>K9Z9N1_CYAAP</name>
<dbReference type="EMBL" id="CP003947">
    <property type="protein sequence ID" value="AFZ55088.1"/>
    <property type="molecule type" value="Genomic_DNA"/>
</dbReference>
<dbReference type="AlphaFoldDB" id="K9Z9N1"/>
<dbReference type="KEGG" id="can:Cyan10605_3029"/>
<reference evidence="3" key="1">
    <citation type="journal article" date="2013" name="Proc. Natl. Acad. Sci. U.S.A.">
        <title>Improving the coverage of the cyanobacterial phylum using diversity-driven genome sequencing.</title>
        <authorList>
            <person name="Shih P.M."/>
            <person name="Wu D."/>
            <person name="Latifi A."/>
            <person name="Axen S.D."/>
            <person name="Fewer D.P."/>
            <person name="Talla E."/>
            <person name="Calteau A."/>
            <person name="Cai F."/>
            <person name="Tandeau de Marsac N."/>
            <person name="Rippka R."/>
            <person name="Herdman M."/>
            <person name="Sivonen K."/>
            <person name="Coursin T."/>
            <person name="Laurent T."/>
            <person name="Goodwin L."/>
            <person name="Nolan M."/>
            <person name="Davenport K.W."/>
            <person name="Han C.S."/>
            <person name="Rubin E.M."/>
            <person name="Eisen J.A."/>
            <person name="Woyke T."/>
            <person name="Gugger M."/>
            <person name="Kerfeld C.A."/>
        </authorList>
    </citation>
    <scope>NUCLEOTIDE SEQUENCE [LARGE SCALE GENOMIC DNA]</scope>
    <source>
        <strain evidence="3">PCC 10605</strain>
    </source>
</reference>
<accession>K9Z9N1</accession>
<keyword evidence="3" id="KW-1185">Reference proteome</keyword>